<reference evidence="13" key="2">
    <citation type="submission" date="2025-09" db="UniProtKB">
        <authorList>
            <consortium name="Ensembl"/>
        </authorList>
    </citation>
    <scope>IDENTIFICATION</scope>
</reference>
<dbReference type="PROSITE" id="PS51375">
    <property type="entry name" value="PPR"/>
    <property type="match status" value="2"/>
</dbReference>
<evidence type="ECO:0000256" key="3">
    <source>
        <dbReference type="ARBA" id="ARBA00022730"/>
    </source>
</evidence>
<evidence type="ECO:0000256" key="10">
    <source>
        <dbReference type="ARBA" id="ARBA00023274"/>
    </source>
</evidence>
<dbReference type="GO" id="GO:0032543">
    <property type="term" value="P:mitochondrial translation"/>
    <property type="evidence" value="ECO:0007669"/>
    <property type="project" value="InterPro"/>
</dbReference>
<keyword evidence="7" id="KW-0809">Transit peptide</keyword>
<protein>
    <recommendedName>
        <fullName evidence="11">Small ribosomal subunit protein mS39</fullName>
    </recommendedName>
</protein>
<dbReference type="GO" id="GO:1990904">
    <property type="term" value="C:ribonucleoprotein complex"/>
    <property type="evidence" value="ECO:0007669"/>
    <property type="project" value="UniProtKB-KW"/>
</dbReference>
<dbReference type="PANTHER" id="PTHR16276">
    <property type="entry name" value="PENTATRICOPEPTIDE REPEAT DOMAIN-CONTAINING PROTEIN 3"/>
    <property type="match status" value="1"/>
</dbReference>
<comment type="subcellular location">
    <subcellularLocation>
        <location evidence="1">Mitochondrion</location>
    </subcellularLocation>
</comment>
<keyword evidence="4" id="KW-0677">Repeat</keyword>
<accession>A0A8C9ZDT6</accession>
<feature type="repeat" description="PPR" evidence="12">
    <location>
        <begin position="306"/>
        <end position="340"/>
    </location>
</feature>
<comment type="similarity">
    <text evidence="2">Belongs to the mitochondrion-specific ribosomal protein mS39 family.</text>
</comment>
<evidence type="ECO:0000256" key="9">
    <source>
        <dbReference type="ARBA" id="ARBA00023128"/>
    </source>
</evidence>
<keyword evidence="8" id="KW-0689">Ribosomal protein</keyword>
<dbReference type="InterPro" id="IPR037387">
    <property type="entry name" value="PTCD3"/>
</dbReference>
<dbReference type="GO" id="GO:0043024">
    <property type="term" value="F:ribosomal small subunit binding"/>
    <property type="evidence" value="ECO:0007669"/>
    <property type="project" value="InterPro"/>
</dbReference>
<gene>
    <name evidence="13" type="primary">ptcd3</name>
</gene>
<dbReference type="GO" id="GO:0006417">
    <property type="term" value="P:regulation of translation"/>
    <property type="evidence" value="ECO:0007669"/>
    <property type="project" value="UniProtKB-KW"/>
</dbReference>
<dbReference type="GO" id="GO:0019843">
    <property type="term" value="F:rRNA binding"/>
    <property type="evidence" value="ECO:0007669"/>
    <property type="project" value="UniProtKB-KW"/>
</dbReference>
<dbReference type="NCBIfam" id="TIGR00756">
    <property type="entry name" value="PPR"/>
    <property type="match status" value="1"/>
</dbReference>
<dbReference type="GO" id="GO:0005840">
    <property type="term" value="C:ribosome"/>
    <property type="evidence" value="ECO:0007669"/>
    <property type="project" value="UniProtKB-KW"/>
</dbReference>
<evidence type="ECO:0000256" key="6">
    <source>
        <dbReference type="ARBA" id="ARBA00022884"/>
    </source>
</evidence>
<evidence type="ECO:0000256" key="7">
    <source>
        <dbReference type="ARBA" id="ARBA00022946"/>
    </source>
</evidence>
<evidence type="ECO:0000256" key="11">
    <source>
        <dbReference type="ARBA" id="ARBA00035134"/>
    </source>
</evidence>
<dbReference type="InterPro" id="IPR055063">
    <property type="entry name" value="Rib_mS39_PPR"/>
</dbReference>
<feature type="repeat" description="PPR" evidence="12">
    <location>
        <begin position="381"/>
        <end position="417"/>
    </location>
</feature>
<dbReference type="InterPro" id="IPR002885">
    <property type="entry name" value="PPR_rpt"/>
</dbReference>
<dbReference type="Gene3D" id="1.25.40.10">
    <property type="entry name" value="Tetratricopeptide repeat domain"/>
    <property type="match status" value="2"/>
</dbReference>
<keyword evidence="3" id="KW-0699">rRNA-binding</keyword>
<dbReference type="AlphaFoldDB" id="A0A8C9ZDT6"/>
<keyword evidence="6" id="KW-0694">RNA-binding</keyword>
<dbReference type="Pfam" id="PF13812">
    <property type="entry name" value="PPR_3"/>
    <property type="match status" value="1"/>
</dbReference>
<evidence type="ECO:0000256" key="1">
    <source>
        <dbReference type="ARBA" id="ARBA00004173"/>
    </source>
</evidence>
<evidence type="ECO:0000256" key="4">
    <source>
        <dbReference type="ARBA" id="ARBA00022737"/>
    </source>
</evidence>
<dbReference type="Ensembl" id="ENSSLUT00000039943.1">
    <property type="protein sequence ID" value="ENSSLUP00000038719.1"/>
    <property type="gene ID" value="ENSSLUG00000017292.1"/>
</dbReference>
<dbReference type="PANTHER" id="PTHR16276:SF1">
    <property type="entry name" value="SMALL RIBOSOMAL SUBUNIT PROTEIN MS39"/>
    <property type="match status" value="1"/>
</dbReference>
<dbReference type="Pfam" id="PF22330">
    <property type="entry name" value="Rib_mS39_PPR"/>
    <property type="match status" value="1"/>
</dbReference>
<dbReference type="GeneTree" id="ENSGT00390000016876"/>
<evidence type="ECO:0000256" key="12">
    <source>
        <dbReference type="PROSITE-ProRule" id="PRU00708"/>
    </source>
</evidence>
<keyword evidence="9" id="KW-0496">Mitochondrion</keyword>
<evidence type="ECO:0000313" key="13">
    <source>
        <dbReference type="Ensembl" id="ENSSLUP00000038719.1"/>
    </source>
</evidence>
<dbReference type="GO" id="GO:0005739">
    <property type="term" value="C:mitochondrion"/>
    <property type="evidence" value="ECO:0007669"/>
    <property type="project" value="UniProtKB-SubCell"/>
</dbReference>
<dbReference type="InterPro" id="IPR011990">
    <property type="entry name" value="TPR-like_helical_dom_sf"/>
</dbReference>
<evidence type="ECO:0000313" key="14">
    <source>
        <dbReference type="Proteomes" id="UP000694568"/>
    </source>
</evidence>
<evidence type="ECO:0000256" key="5">
    <source>
        <dbReference type="ARBA" id="ARBA00022845"/>
    </source>
</evidence>
<evidence type="ECO:0000256" key="8">
    <source>
        <dbReference type="ARBA" id="ARBA00022980"/>
    </source>
</evidence>
<keyword evidence="5" id="KW-0810">Translation regulation</keyword>
<keyword evidence="14" id="KW-1185">Reference proteome</keyword>
<evidence type="ECO:0000256" key="2">
    <source>
        <dbReference type="ARBA" id="ARBA00008551"/>
    </source>
</evidence>
<organism evidence="13 14">
    <name type="scientific">Sander lucioperca</name>
    <name type="common">Pike-perch</name>
    <name type="synonym">Perca lucioperca</name>
    <dbReference type="NCBI Taxonomy" id="283035"/>
    <lineage>
        <taxon>Eukaryota</taxon>
        <taxon>Metazoa</taxon>
        <taxon>Chordata</taxon>
        <taxon>Craniata</taxon>
        <taxon>Vertebrata</taxon>
        <taxon>Euteleostomi</taxon>
        <taxon>Actinopterygii</taxon>
        <taxon>Neopterygii</taxon>
        <taxon>Teleostei</taxon>
        <taxon>Neoteleostei</taxon>
        <taxon>Acanthomorphata</taxon>
        <taxon>Eupercaria</taxon>
        <taxon>Perciformes</taxon>
        <taxon>Percoidei</taxon>
        <taxon>Percidae</taxon>
        <taxon>Luciopercinae</taxon>
        <taxon>Sander</taxon>
    </lineage>
</organism>
<proteinExistence type="inferred from homology"/>
<keyword evidence="10" id="KW-0687">Ribonucleoprotein</keyword>
<sequence>MNGSNVISVEMYLFAVCWSQGQIVQAVRGHIPNSIEEPEPTWFLPPQKPPVCNNMAAPGRHVGHYIQRNSRFLINNFEQLWGHRSFGWTPALRQQAAEANEESTGTIVIPRKKTWSKEAVLEALASTVSRDPTAYSYQFQDDPYLSPRTSSEFKLYSLSQESGRSAAKFFVNSNPKFFTKDFAEPHIPCLMPETVSLLLEEVSEEALKERINLRKVTAAVDMYDQLLQAGTAVSMETTHELLDLICLYCDRDPVQEGEPQPEDMEESGEEVKKRKGRFRRASDFLRFTWRENNNAERIFNLLPERDTRCYSALIRGMVKHGAYAKAFSMYTDMLNNRMTADVHIFNALISAAPDVRDKYNERWDLIAELLNQMSQQKVQPNLLTFNSVLKALRRCGSLAKTQALHTLNEMKAVGIAPSLASFDHILAVFSKAGGFVSSPATSGQGNTDILQEVISELAGTSFTCQDPNDVLFFSSAMRICLDNKDLELGYKVHSLLEQGENWRLLGDPYQQSIYYGRFFNLLCMMEHIDVVLKWYRRFIPSLYYPNPQGLRDLLQALDTDSRLDLLPTIWKDIRTLGHDNKSDLVEELLTLMARDRHSPEVQEAFAACALDVKSVFDGDRGRHSLEWSTPALSHITSLLLRANKSQQAWEMLQLFKTKNRVPDEGLLEDFLSMYHSAGSSQRAVELVQLSAAFCLSAMPRLAKRTLAEFDLTEEQRAVLSELESTEEPSD</sequence>
<reference evidence="13" key="1">
    <citation type="submission" date="2025-08" db="UniProtKB">
        <authorList>
            <consortium name="Ensembl"/>
        </authorList>
    </citation>
    <scope>IDENTIFICATION</scope>
</reference>
<dbReference type="Proteomes" id="UP000694568">
    <property type="component" value="Unplaced"/>
</dbReference>
<name>A0A8C9ZDT6_SANLU</name>